<evidence type="ECO:0000259" key="1">
    <source>
        <dbReference type="SMART" id="SM00256"/>
    </source>
</evidence>
<protein>
    <recommendedName>
        <fullName evidence="1">F-box domain-containing protein</fullName>
    </recommendedName>
</protein>
<dbReference type="Proteomes" id="UP001141806">
    <property type="component" value="Unassembled WGS sequence"/>
</dbReference>
<name>A0A9Q0K9U1_9MAGN</name>
<proteinExistence type="predicted"/>
<evidence type="ECO:0000313" key="3">
    <source>
        <dbReference type="Proteomes" id="UP001141806"/>
    </source>
</evidence>
<dbReference type="SMART" id="SM00256">
    <property type="entry name" value="FBOX"/>
    <property type="match status" value="1"/>
</dbReference>
<comment type="caution">
    <text evidence="2">The sequence shown here is derived from an EMBL/GenBank/DDBJ whole genome shotgun (WGS) entry which is preliminary data.</text>
</comment>
<gene>
    <name evidence="2" type="ORF">NE237_018330</name>
</gene>
<feature type="domain" description="F-box" evidence="1">
    <location>
        <begin position="7"/>
        <end position="47"/>
    </location>
</feature>
<accession>A0A9Q0K9U1</accession>
<sequence length="417" mass="47310">MADWSVLPELLLELISERLSIVDLIRFSCVCSSWRSMTPQFLHGKLLPWLIIPCTTGSSPRKRRSGIVCDKIVGIVSFSDPNRKVYELELPEVADRRICGSSAGWLVTVHANSEIRLLHPFTRAQIQLPPLTAFPSRLPVPLQQGDGFAGHLRDYYIHKAIVGFCSSESDEAMVMAIRKEDDRLALCRPGKDLRWTVLEGDSHGRSHDVIFYRGHFYTVKGSGLVFMVSGLENASPHLTLVCRRPNTLSSPKKLYVVESSGELLMVYRFLDSGHYIDYEDDDDNNLEVDSDDDGTEPLRLPHRSINFEVFKLDLGERNWVKTNNLGDRALFLGYNGSFSLSTSEFPGCKGNSIYFTDDYFEAYYRQKHGAHDMGVFDLGNETIEPLIHRSETQSFMPPSVWFSTNPWWRGGLDVLTF</sequence>
<keyword evidence="3" id="KW-1185">Reference proteome</keyword>
<dbReference type="EMBL" id="JAMYWD010000007">
    <property type="protein sequence ID" value="KAJ4966481.1"/>
    <property type="molecule type" value="Genomic_DNA"/>
</dbReference>
<dbReference type="PANTHER" id="PTHR44259:SF114">
    <property type="entry name" value="OS06G0707300 PROTEIN"/>
    <property type="match status" value="1"/>
</dbReference>
<reference evidence="2" key="1">
    <citation type="journal article" date="2023" name="Plant J.">
        <title>The genome of the king protea, Protea cynaroides.</title>
        <authorList>
            <person name="Chang J."/>
            <person name="Duong T.A."/>
            <person name="Schoeman C."/>
            <person name="Ma X."/>
            <person name="Roodt D."/>
            <person name="Barker N."/>
            <person name="Li Z."/>
            <person name="Van de Peer Y."/>
            <person name="Mizrachi E."/>
        </authorList>
    </citation>
    <scope>NUCLEOTIDE SEQUENCE</scope>
    <source>
        <tissue evidence="2">Young leaves</tissue>
    </source>
</reference>
<dbReference type="InterPro" id="IPR001810">
    <property type="entry name" value="F-box_dom"/>
</dbReference>
<dbReference type="Pfam" id="PF03478">
    <property type="entry name" value="Beta-prop_KIB1-4"/>
    <property type="match status" value="1"/>
</dbReference>
<evidence type="ECO:0000313" key="2">
    <source>
        <dbReference type="EMBL" id="KAJ4966481.1"/>
    </source>
</evidence>
<dbReference type="InterPro" id="IPR005174">
    <property type="entry name" value="KIB1-4_b-propeller"/>
</dbReference>
<dbReference type="Pfam" id="PF00646">
    <property type="entry name" value="F-box"/>
    <property type="match status" value="1"/>
</dbReference>
<organism evidence="2 3">
    <name type="scientific">Protea cynaroides</name>
    <dbReference type="NCBI Taxonomy" id="273540"/>
    <lineage>
        <taxon>Eukaryota</taxon>
        <taxon>Viridiplantae</taxon>
        <taxon>Streptophyta</taxon>
        <taxon>Embryophyta</taxon>
        <taxon>Tracheophyta</taxon>
        <taxon>Spermatophyta</taxon>
        <taxon>Magnoliopsida</taxon>
        <taxon>Proteales</taxon>
        <taxon>Proteaceae</taxon>
        <taxon>Protea</taxon>
    </lineage>
</organism>
<dbReference type="InterPro" id="IPR036047">
    <property type="entry name" value="F-box-like_dom_sf"/>
</dbReference>
<dbReference type="Gene3D" id="1.20.1280.50">
    <property type="match status" value="1"/>
</dbReference>
<dbReference type="SUPFAM" id="SSF81383">
    <property type="entry name" value="F-box domain"/>
    <property type="match status" value="1"/>
</dbReference>
<dbReference type="AlphaFoldDB" id="A0A9Q0K9U1"/>
<dbReference type="OrthoDB" id="1023001at2759"/>
<dbReference type="InterPro" id="IPR050942">
    <property type="entry name" value="F-box_BR-signaling"/>
</dbReference>
<dbReference type="PANTHER" id="PTHR44259">
    <property type="entry name" value="OS07G0183000 PROTEIN-RELATED"/>
    <property type="match status" value="1"/>
</dbReference>